<protein>
    <submittedName>
        <fullName evidence="6">Uncharacterized protein</fullName>
    </submittedName>
</protein>
<dbReference type="GeneID" id="101875899"/>
<dbReference type="OrthoDB" id="9887724at2759"/>
<dbReference type="AlphaFoldDB" id="A0A8V5G9N1"/>
<dbReference type="InterPro" id="IPR029379">
    <property type="entry name" value="FAM163"/>
</dbReference>
<keyword evidence="3" id="KW-0812">Transmembrane</keyword>
<dbReference type="InterPro" id="IPR040281">
    <property type="entry name" value="FAM163A"/>
</dbReference>
<evidence type="ECO:0000256" key="2">
    <source>
        <dbReference type="ARBA" id="ARBA00006760"/>
    </source>
</evidence>
<keyword evidence="4" id="KW-1133">Transmembrane helix</keyword>
<keyword evidence="7" id="KW-1185">Reference proteome</keyword>
<reference evidence="6" key="2">
    <citation type="submission" date="2025-08" db="UniProtKB">
        <authorList>
            <consortium name="Ensembl"/>
        </authorList>
    </citation>
    <scope>IDENTIFICATION</scope>
</reference>
<sequence>MTAGTVVITGGILATVILLCIIAVLCYCRLQYYCCKKDDSDEEEEEEEDEEEEPDLPTHSHLGMCNACSSHMVDGQGSPAPPASELNQHGAHNYCPTCSPYSSPFYIRTADMVRNGGERVTYTPACYKEMGPPINMGTLQSYLVSRHSLLRESFPNPRAISTEV</sequence>
<keyword evidence="5" id="KW-0472">Membrane</keyword>
<name>A0A8V5G9N1_MELUD</name>
<accession>A0A8V5G9N1</accession>
<evidence type="ECO:0000256" key="1">
    <source>
        <dbReference type="ARBA" id="ARBA00004167"/>
    </source>
</evidence>
<comment type="subcellular location">
    <subcellularLocation>
        <location evidence="1">Membrane</location>
        <topology evidence="1">Single-pass membrane protein</topology>
    </subcellularLocation>
</comment>
<organism evidence="6 7">
    <name type="scientific">Melopsittacus undulatus</name>
    <name type="common">Budgerigar</name>
    <name type="synonym">Psittacus undulatus</name>
    <dbReference type="NCBI Taxonomy" id="13146"/>
    <lineage>
        <taxon>Eukaryota</taxon>
        <taxon>Metazoa</taxon>
        <taxon>Chordata</taxon>
        <taxon>Craniata</taxon>
        <taxon>Vertebrata</taxon>
        <taxon>Euteleostomi</taxon>
        <taxon>Archelosauria</taxon>
        <taxon>Archosauria</taxon>
        <taxon>Dinosauria</taxon>
        <taxon>Saurischia</taxon>
        <taxon>Theropoda</taxon>
        <taxon>Coelurosauria</taxon>
        <taxon>Aves</taxon>
        <taxon>Neognathae</taxon>
        <taxon>Neoaves</taxon>
        <taxon>Telluraves</taxon>
        <taxon>Australaves</taxon>
        <taxon>Psittaciformes</taxon>
        <taxon>Psittaculidae</taxon>
        <taxon>Melopsittacus</taxon>
    </lineage>
</organism>
<reference evidence="6" key="3">
    <citation type="submission" date="2025-09" db="UniProtKB">
        <authorList>
            <consortium name="Ensembl"/>
        </authorList>
    </citation>
    <scope>IDENTIFICATION</scope>
</reference>
<dbReference type="PANTHER" id="PTHR31914:SF2">
    <property type="entry name" value="PROTEIN FAM163A"/>
    <property type="match status" value="1"/>
</dbReference>
<proteinExistence type="inferred from homology"/>
<dbReference type="Proteomes" id="UP000694405">
    <property type="component" value="Chromosome 6"/>
</dbReference>
<gene>
    <name evidence="6" type="primary">LOC101875899</name>
</gene>
<dbReference type="Pfam" id="PF15069">
    <property type="entry name" value="FAM163"/>
    <property type="match status" value="1"/>
</dbReference>
<comment type="similarity">
    <text evidence="2">Belongs to the FAM163 family.</text>
</comment>
<dbReference type="PANTHER" id="PTHR31914">
    <property type="entry name" value="PROTEIN FAM163A"/>
    <property type="match status" value="1"/>
</dbReference>
<dbReference type="RefSeq" id="XP_033919667.1">
    <property type="nucleotide sequence ID" value="XM_034063776.1"/>
</dbReference>
<evidence type="ECO:0000256" key="5">
    <source>
        <dbReference type="ARBA" id="ARBA00023136"/>
    </source>
</evidence>
<dbReference type="GO" id="GO:0016020">
    <property type="term" value="C:membrane"/>
    <property type="evidence" value="ECO:0007669"/>
    <property type="project" value="UniProtKB-SubCell"/>
</dbReference>
<evidence type="ECO:0000256" key="3">
    <source>
        <dbReference type="ARBA" id="ARBA00022692"/>
    </source>
</evidence>
<dbReference type="RefSeq" id="XP_005150261.3">
    <property type="nucleotide sequence ID" value="XM_005150204.3"/>
</dbReference>
<reference evidence="6" key="1">
    <citation type="submission" date="2020-03" db="EMBL/GenBank/DDBJ databases">
        <title>Melopsittacus undulatus (budgerigar) genome, bMelUnd1, maternal haplotype with Z.</title>
        <authorList>
            <person name="Gedman G."/>
            <person name="Mountcastle J."/>
            <person name="Haase B."/>
            <person name="Formenti G."/>
            <person name="Wright T."/>
            <person name="Apodaca J."/>
            <person name="Pelan S."/>
            <person name="Chow W."/>
            <person name="Rhie A."/>
            <person name="Howe K."/>
            <person name="Fedrigo O."/>
            <person name="Jarvis E.D."/>
        </authorList>
    </citation>
    <scope>NUCLEOTIDE SEQUENCE [LARGE SCALE GENOMIC DNA]</scope>
</reference>
<evidence type="ECO:0000256" key="4">
    <source>
        <dbReference type="ARBA" id="ARBA00022989"/>
    </source>
</evidence>
<dbReference type="Ensembl" id="ENSMUNT00000034735.1">
    <property type="protein sequence ID" value="ENSMUNP00000026669.1"/>
    <property type="gene ID" value="ENSMUNG00000017219.1"/>
</dbReference>
<evidence type="ECO:0000313" key="7">
    <source>
        <dbReference type="Proteomes" id="UP000694405"/>
    </source>
</evidence>
<evidence type="ECO:0000313" key="6">
    <source>
        <dbReference type="Ensembl" id="ENSMUNP00000026669.1"/>
    </source>
</evidence>